<dbReference type="RefSeq" id="WP_182633268.1">
    <property type="nucleotide sequence ID" value="NZ_JAALDM010000257.1"/>
</dbReference>
<organism evidence="2 3">
    <name type="scientific">Dietzia aerolata</name>
    <dbReference type="NCBI Taxonomy" id="595984"/>
    <lineage>
        <taxon>Bacteria</taxon>
        <taxon>Bacillati</taxon>
        <taxon>Actinomycetota</taxon>
        <taxon>Actinomycetes</taxon>
        <taxon>Mycobacteriales</taxon>
        <taxon>Dietziaceae</taxon>
        <taxon>Dietzia</taxon>
    </lineage>
</organism>
<gene>
    <name evidence="1" type="ORF">ACFFVD_10940</name>
    <name evidence="2" type="ORF">ACFFVD_12670</name>
</gene>
<dbReference type="Proteomes" id="UP001589700">
    <property type="component" value="Unassembled WGS sequence"/>
</dbReference>
<reference evidence="2 3" key="1">
    <citation type="submission" date="2024-09" db="EMBL/GenBank/DDBJ databases">
        <authorList>
            <person name="Sun Q."/>
            <person name="Mori K."/>
        </authorList>
    </citation>
    <scope>NUCLEOTIDE SEQUENCE [LARGE SCALE GENOMIC DNA]</scope>
    <source>
        <strain evidence="2 3">CCM 7659</strain>
    </source>
</reference>
<proteinExistence type="predicted"/>
<evidence type="ECO:0000313" key="2">
    <source>
        <dbReference type="EMBL" id="MFB9260659.1"/>
    </source>
</evidence>
<sequence>MIDAIFDFFNQLLGTGSSVVEFGSTTAGDVANIVTGSIGLPEIGAGAEG</sequence>
<evidence type="ECO:0008006" key="4">
    <source>
        <dbReference type="Google" id="ProtNLM"/>
    </source>
</evidence>
<evidence type="ECO:0000313" key="3">
    <source>
        <dbReference type="Proteomes" id="UP001589700"/>
    </source>
</evidence>
<accession>A0ABV5JS98</accession>
<comment type="caution">
    <text evidence="2">The sequence shown here is derived from an EMBL/GenBank/DDBJ whole genome shotgun (WGS) entry which is preliminary data.</text>
</comment>
<evidence type="ECO:0000313" key="1">
    <source>
        <dbReference type="EMBL" id="MFB9260316.1"/>
    </source>
</evidence>
<dbReference type="EMBL" id="JBHMDY010000006">
    <property type="protein sequence ID" value="MFB9260316.1"/>
    <property type="molecule type" value="Genomic_DNA"/>
</dbReference>
<keyword evidence="3" id="KW-1185">Reference proteome</keyword>
<dbReference type="EMBL" id="JBHMDY010000007">
    <property type="protein sequence ID" value="MFB9260659.1"/>
    <property type="molecule type" value="Genomic_DNA"/>
</dbReference>
<protein>
    <recommendedName>
        <fullName evidence="4">Porin</fullName>
    </recommendedName>
</protein>
<name>A0ABV5JS98_9ACTN</name>